<organism evidence="1 2">
    <name type="scientific">Gleimia europaea ACS-120-V-Col10b</name>
    <dbReference type="NCBI Taxonomy" id="883069"/>
    <lineage>
        <taxon>Bacteria</taxon>
        <taxon>Bacillati</taxon>
        <taxon>Actinomycetota</taxon>
        <taxon>Actinomycetes</taxon>
        <taxon>Actinomycetales</taxon>
        <taxon>Actinomycetaceae</taxon>
        <taxon>Gleimia</taxon>
    </lineage>
</organism>
<sequence>MSEPGVSKFASLAASAQMREVLRQIDEGVVRIRFSEGLRRGWESARAEAGVQLAHYEAALVGARTDLAQLRLATMGCEQLDDPAMLAALDVWKAHRLAEQDWPPLNSRHPVKNVGRPLPQVLAETHKALTARLSSAGVIAEADVAIPKDPRALAAARAVLEAKLPAPMRAGLLIWSFANRPLFATHSEQLGRVLARHHLVVSGFEPSGTLLISRQLVGDAQASLALKNEDPEPWLYIFCEAMAGAVDPTLDMIRGVQAGRLPQ</sequence>
<gene>
    <name evidence="1" type="ORF">HMPREF9238_01016</name>
</gene>
<evidence type="ECO:0000313" key="1">
    <source>
        <dbReference type="EMBL" id="EPD31249.1"/>
    </source>
</evidence>
<keyword evidence="2" id="KW-1185">Reference proteome</keyword>
<name>A0A9W5VWV1_9ACTO</name>
<proteinExistence type="predicted"/>
<accession>A0A9W5VWV1</accession>
<dbReference type="EMBL" id="AGWN01000001">
    <property type="protein sequence ID" value="EPD31249.1"/>
    <property type="molecule type" value="Genomic_DNA"/>
</dbReference>
<comment type="caution">
    <text evidence="1">The sequence shown here is derived from an EMBL/GenBank/DDBJ whole genome shotgun (WGS) entry which is preliminary data.</text>
</comment>
<dbReference type="AlphaFoldDB" id="A0A9W5VWV1"/>
<reference evidence="1 2" key="1">
    <citation type="submission" date="2013-05" db="EMBL/GenBank/DDBJ databases">
        <title>The Genome Sequence of Actinomyces europaeus ACS-120-V-COL10B.</title>
        <authorList>
            <consortium name="The Broad Institute Genomics Platform"/>
            <person name="Earl A."/>
            <person name="Ward D."/>
            <person name="Feldgarden M."/>
            <person name="Gevers D."/>
            <person name="Saerens B."/>
            <person name="Vaneechoutte M."/>
            <person name="Walker B."/>
            <person name="Young S."/>
            <person name="Zeng Q."/>
            <person name="Gargeya S."/>
            <person name="Fitzgerald M."/>
            <person name="Haas B."/>
            <person name="Abouelleil A."/>
            <person name="Allen A.W."/>
            <person name="Alvarado L."/>
            <person name="Arachchi H.M."/>
            <person name="Berlin A.M."/>
            <person name="Chapman S.B."/>
            <person name="Gainer-Dewar J."/>
            <person name="Goldberg J."/>
            <person name="Griggs A."/>
            <person name="Gujja S."/>
            <person name="Hansen M."/>
            <person name="Howarth C."/>
            <person name="Imamovic A."/>
            <person name="Ireland A."/>
            <person name="Larimer J."/>
            <person name="McCowan C."/>
            <person name="Murphy C."/>
            <person name="Pearson M."/>
            <person name="Poon T.W."/>
            <person name="Priest M."/>
            <person name="Roberts A."/>
            <person name="Saif S."/>
            <person name="Shea T."/>
            <person name="Sisk P."/>
            <person name="Sykes S."/>
            <person name="Wortman J."/>
            <person name="Nusbaum C."/>
            <person name="Birren B."/>
        </authorList>
    </citation>
    <scope>NUCLEOTIDE SEQUENCE [LARGE SCALE GENOMIC DNA]</scope>
    <source>
        <strain evidence="1 2">ACS-120-V-Col10b</strain>
    </source>
</reference>
<dbReference type="RefSeq" id="WP_016444360.1">
    <property type="nucleotide sequence ID" value="NZ_KE150266.1"/>
</dbReference>
<dbReference type="Proteomes" id="UP000014387">
    <property type="component" value="Unassembled WGS sequence"/>
</dbReference>
<dbReference type="OrthoDB" id="3251981at2"/>
<evidence type="ECO:0000313" key="2">
    <source>
        <dbReference type="Proteomes" id="UP000014387"/>
    </source>
</evidence>
<protein>
    <submittedName>
        <fullName evidence="1">Uncharacterized protein</fullName>
    </submittedName>
</protein>